<evidence type="ECO:0000313" key="1">
    <source>
        <dbReference type="Proteomes" id="UP001732720"/>
    </source>
</evidence>
<proteinExistence type="predicted"/>
<accession>A0AC58NE88</accession>
<sequence length="600" mass="68274">MTVTYSSKVANATFFGFHRLLLKWRGSIYKLLYREFIVFAVLYTAISFVYRLLLTGAQKRYFEKLSIYCDRYAEQIPVTFVLGFYVTLVVNRWWNQFVNLPWPDRLMFLISSSVYGSDQQGRLLRRTLMRYVNLTSLLIFRSVSTAVYKRFPTMDHVVEAGFMTADERKLFDNLKSPHLKYWVPFIWFGNLAAKARDEGRIRDSVDLQALMTVAEQLINPFGEDDDDFETNWCIDRNLQVSLLAVDEMHMSLPKMKKDIYWDDSAARPPYTLAAADYCIPSFLGSTTQMGSSGSDLPGEEWLWNYEKHGHRHSMIRRVKRFLSTHEHPVSPQRRSFGRQASDSSMFFHLSPARDLLDVPSRSPHRASPTRKQSQSLEGSPMLHSSMGELSTIRETSRTSTLQSLTPQSSVRTSPTKMPQVPEVLITAAETPMPSSNGHHHDSATSIISLEFTGVQPSRTGQQENPVELLQFTSEKRTPRRGPSPQTISANTEIDMFKVEEDVGDSMLPKRWSLPEFPKSRHSSLENLNPDSVSPGPTLLLDTETSSETNGINLGAGSAVSPDMLYLMENLDTKETDILEFNNEPVGESPKGMPQSSRIWF</sequence>
<reference evidence="2" key="1">
    <citation type="submission" date="2025-08" db="UniProtKB">
        <authorList>
            <consortium name="RefSeq"/>
        </authorList>
    </citation>
    <scope>IDENTIFICATION</scope>
</reference>
<keyword evidence="1" id="KW-1185">Reference proteome</keyword>
<name>A0AC58NE88_CASCN</name>
<dbReference type="RefSeq" id="XP_073939982.1">
    <property type="nucleotide sequence ID" value="XM_074083881.1"/>
</dbReference>
<evidence type="ECO:0000313" key="2">
    <source>
        <dbReference type="RefSeq" id="XP_073939982.1"/>
    </source>
</evidence>
<protein>
    <submittedName>
        <fullName evidence="2">Bestrophin-3 isoform X2</fullName>
    </submittedName>
</protein>
<gene>
    <name evidence="2" type="primary">Best3</name>
</gene>
<organism evidence="1 2">
    <name type="scientific">Castor canadensis</name>
    <name type="common">American beaver</name>
    <dbReference type="NCBI Taxonomy" id="51338"/>
    <lineage>
        <taxon>Eukaryota</taxon>
        <taxon>Metazoa</taxon>
        <taxon>Chordata</taxon>
        <taxon>Craniata</taxon>
        <taxon>Vertebrata</taxon>
        <taxon>Euteleostomi</taxon>
        <taxon>Mammalia</taxon>
        <taxon>Eutheria</taxon>
        <taxon>Euarchontoglires</taxon>
        <taxon>Glires</taxon>
        <taxon>Rodentia</taxon>
        <taxon>Castorimorpha</taxon>
        <taxon>Castoridae</taxon>
        <taxon>Castor</taxon>
    </lineage>
</organism>
<dbReference type="Proteomes" id="UP001732720">
    <property type="component" value="Chromosome 8"/>
</dbReference>